<comment type="subcellular location">
    <subcellularLocation>
        <location evidence="1 6">Mitochondrion inner membrane</location>
    </subcellularLocation>
</comment>
<keyword evidence="3 6" id="KW-0999">Mitochondrion inner membrane</keyword>
<sequence>MKAPRIPPVPRGSGRIAQVLLGAAGAAYLAYNGMYNVQGGQKAVIFSRYSGVGKQVYGEGTHICVPWLHRPQIFDVRTRPKKMRSISGTKDLQMVDIEMRVLYKPRTTMLPLIWSRFGTDYDERILPSIISETLKAAIAQFDAAQLITKREEVSKLVRRNLKERAGRDFFIEIEDVAITHLGFGREYTKAIEDKQVAQQEAERAKFLVQRALQEKKAMVIQAQGEARSAELIGNAMQRDASYLELKRLDAAKEIATNVARSNNSVYLNSESLLLNLLDDSTETLAPKK</sequence>
<dbReference type="CDD" id="cd03401">
    <property type="entry name" value="SPFH_prohibitin"/>
    <property type="match status" value="1"/>
</dbReference>
<evidence type="ECO:0000256" key="2">
    <source>
        <dbReference type="ARBA" id="ARBA00009658"/>
    </source>
</evidence>
<keyword evidence="4" id="KW-0496">Mitochondrion</keyword>
<dbReference type="InterPro" id="IPR001107">
    <property type="entry name" value="Band_7"/>
</dbReference>
<dbReference type="PRINTS" id="PR00679">
    <property type="entry name" value="PROHIBITIN"/>
</dbReference>
<dbReference type="PANTHER" id="PTHR23222:SF1">
    <property type="entry name" value="PROHIBITIN-2"/>
    <property type="match status" value="1"/>
</dbReference>
<dbReference type="GO" id="GO:0005743">
    <property type="term" value="C:mitochondrial inner membrane"/>
    <property type="evidence" value="ECO:0007669"/>
    <property type="project" value="UniProtKB-SubCell"/>
</dbReference>
<evidence type="ECO:0000256" key="1">
    <source>
        <dbReference type="ARBA" id="ARBA00004273"/>
    </source>
</evidence>
<evidence type="ECO:0000259" key="7">
    <source>
        <dbReference type="SMART" id="SM00244"/>
    </source>
</evidence>
<evidence type="ECO:0000256" key="6">
    <source>
        <dbReference type="RuleBase" id="RU366048"/>
    </source>
</evidence>
<evidence type="ECO:0000313" key="8">
    <source>
        <dbReference type="EMBL" id="CAE0672068.1"/>
    </source>
</evidence>
<reference evidence="8" key="1">
    <citation type="submission" date="2021-01" db="EMBL/GenBank/DDBJ databases">
        <authorList>
            <person name="Corre E."/>
            <person name="Pelletier E."/>
            <person name="Niang G."/>
            <person name="Scheremetjew M."/>
            <person name="Finn R."/>
            <person name="Kale V."/>
            <person name="Holt S."/>
            <person name="Cochrane G."/>
            <person name="Meng A."/>
            <person name="Brown T."/>
            <person name="Cohen L."/>
        </authorList>
    </citation>
    <scope>NUCLEOTIDE SEQUENCE</scope>
    <source>
        <strain evidence="8">CCCM811</strain>
    </source>
</reference>
<dbReference type="Pfam" id="PF01145">
    <property type="entry name" value="Band_7"/>
    <property type="match status" value="1"/>
</dbReference>
<dbReference type="SMART" id="SM00244">
    <property type="entry name" value="PHB"/>
    <property type="match status" value="1"/>
</dbReference>
<proteinExistence type="inferred from homology"/>
<dbReference type="InterPro" id="IPR000163">
    <property type="entry name" value="Prohibitin"/>
</dbReference>
<evidence type="ECO:0000256" key="4">
    <source>
        <dbReference type="ARBA" id="ARBA00023128"/>
    </source>
</evidence>
<accession>A0A7S4DV99</accession>
<feature type="domain" description="Band 7" evidence="7">
    <location>
        <begin position="33"/>
        <end position="195"/>
    </location>
</feature>
<dbReference type="InterPro" id="IPR036013">
    <property type="entry name" value="Band_7/SPFH_dom_sf"/>
</dbReference>
<organism evidence="8">
    <name type="scientific">Lotharella globosa</name>
    <dbReference type="NCBI Taxonomy" id="91324"/>
    <lineage>
        <taxon>Eukaryota</taxon>
        <taxon>Sar</taxon>
        <taxon>Rhizaria</taxon>
        <taxon>Cercozoa</taxon>
        <taxon>Chlorarachniophyceae</taxon>
        <taxon>Lotharella</taxon>
    </lineage>
</organism>
<comment type="similarity">
    <text evidence="2 6">Belongs to the prohibitin family.</text>
</comment>
<dbReference type="FunFam" id="3.30.479.30:FF:000001">
    <property type="entry name" value="Prohibitin 2"/>
    <property type="match status" value="1"/>
</dbReference>
<name>A0A7S4DV99_9EUKA</name>
<protein>
    <recommendedName>
        <fullName evidence="6">Prohibitin</fullName>
    </recommendedName>
</protein>
<dbReference type="PANTHER" id="PTHR23222">
    <property type="entry name" value="PROHIBITIN"/>
    <property type="match status" value="1"/>
</dbReference>
<dbReference type="Gene3D" id="3.30.479.30">
    <property type="entry name" value="Band 7 domain"/>
    <property type="match status" value="1"/>
</dbReference>
<dbReference type="EMBL" id="HBIV01033279">
    <property type="protein sequence ID" value="CAE0672068.1"/>
    <property type="molecule type" value="Transcribed_RNA"/>
</dbReference>
<gene>
    <name evidence="8" type="ORF">LGLO00237_LOCUS23717</name>
</gene>
<dbReference type="SUPFAM" id="SSF117892">
    <property type="entry name" value="Band 7/SPFH domain"/>
    <property type="match status" value="1"/>
</dbReference>
<evidence type="ECO:0000256" key="3">
    <source>
        <dbReference type="ARBA" id="ARBA00022792"/>
    </source>
</evidence>
<keyword evidence="5" id="KW-0472">Membrane</keyword>
<dbReference type="GO" id="GO:0007005">
    <property type="term" value="P:mitochondrion organization"/>
    <property type="evidence" value="ECO:0007669"/>
    <property type="project" value="TreeGrafter"/>
</dbReference>
<evidence type="ECO:0000256" key="5">
    <source>
        <dbReference type="ARBA" id="ARBA00023136"/>
    </source>
</evidence>
<dbReference type="AlphaFoldDB" id="A0A7S4DV99"/>